<organism evidence="1 2">
    <name type="scientific">Thalassobaculum fulvum</name>
    <dbReference type="NCBI Taxonomy" id="1633335"/>
    <lineage>
        <taxon>Bacteria</taxon>
        <taxon>Pseudomonadati</taxon>
        <taxon>Pseudomonadota</taxon>
        <taxon>Alphaproteobacteria</taxon>
        <taxon>Rhodospirillales</taxon>
        <taxon>Thalassobaculaceae</taxon>
        <taxon>Thalassobaculum</taxon>
    </lineage>
</organism>
<proteinExistence type="predicted"/>
<accession>A0A919CRM4</accession>
<gene>
    <name evidence="1" type="ORF">GCM10017083_41600</name>
</gene>
<dbReference type="EMBL" id="BMZS01000010">
    <property type="protein sequence ID" value="GHD58519.1"/>
    <property type="molecule type" value="Genomic_DNA"/>
</dbReference>
<comment type="caution">
    <text evidence="1">The sequence shown here is derived from an EMBL/GenBank/DDBJ whole genome shotgun (WGS) entry which is preliminary data.</text>
</comment>
<reference evidence="1" key="2">
    <citation type="submission" date="2020-09" db="EMBL/GenBank/DDBJ databases">
        <authorList>
            <person name="Sun Q."/>
            <person name="Kim S."/>
        </authorList>
    </citation>
    <scope>NUCLEOTIDE SEQUENCE</scope>
    <source>
        <strain evidence="1">KCTC 42651</strain>
    </source>
</reference>
<keyword evidence="2" id="KW-1185">Reference proteome</keyword>
<reference evidence="1" key="1">
    <citation type="journal article" date="2014" name="Int. J. Syst. Evol. Microbiol.">
        <title>Complete genome sequence of Corynebacterium casei LMG S-19264T (=DSM 44701T), isolated from a smear-ripened cheese.</title>
        <authorList>
            <consortium name="US DOE Joint Genome Institute (JGI-PGF)"/>
            <person name="Walter F."/>
            <person name="Albersmeier A."/>
            <person name="Kalinowski J."/>
            <person name="Ruckert C."/>
        </authorList>
    </citation>
    <scope>NUCLEOTIDE SEQUENCE</scope>
    <source>
        <strain evidence="1">KCTC 42651</strain>
    </source>
</reference>
<dbReference type="RefSeq" id="WP_189993215.1">
    <property type="nucleotide sequence ID" value="NZ_BMZS01000010.1"/>
</dbReference>
<evidence type="ECO:0000313" key="1">
    <source>
        <dbReference type="EMBL" id="GHD58519.1"/>
    </source>
</evidence>
<evidence type="ECO:0000313" key="2">
    <source>
        <dbReference type="Proteomes" id="UP000630353"/>
    </source>
</evidence>
<protein>
    <submittedName>
        <fullName evidence="1">Uncharacterized protein</fullName>
    </submittedName>
</protein>
<dbReference type="AlphaFoldDB" id="A0A919CRM4"/>
<sequence length="58" mass="6675">MAEEQLRRYAAAPLETADTYRISDTWSGQIIAVVKGEEAMRRRLDQLNAEEALRRRPA</sequence>
<name>A0A919CRM4_9PROT</name>
<dbReference type="Proteomes" id="UP000630353">
    <property type="component" value="Unassembled WGS sequence"/>
</dbReference>